<dbReference type="GO" id="GO:0047627">
    <property type="term" value="F:adenylylsulfatase activity"/>
    <property type="evidence" value="ECO:0007669"/>
    <property type="project" value="TreeGrafter"/>
</dbReference>
<dbReference type="InterPro" id="IPR001310">
    <property type="entry name" value="Histidine_triad_HIT"/>
</dbReference>
<dbReference type="PANTHER" id="PTHR47670">
    <property type="entry name" value="ADENYLYLSULFATASE HINT3"/>
    <property type="match status" value="1"/>
</dbReference>
<dbReference type="Pfam" id="PF01230">
    <property type="entry name" value="HIT"/>
    <property type="match status" value="1"/>
</dbReference>
<dbReference type="PROSITE" id="PS51084">
    <property type="entry name" value="HIT_2"/>
    <property type="match status" value="1"/>
</dbReference>
<dbReference type="PROSITE" id="PS00892">
    <property type="entry name" value="HIT_1"/>
    <property type="match status" value="1"/>
</dbReference>
<evidence type="ECO:0000256" key="2">
    <source>
        <dbReference type="PIRSR" id="PIRSR601310-3"/>
    </source>
</evidence>
<dbReference type="SUPFAM" id="SSF54197">
    <property type="entry name" value="HIT-like"/>
    <property type="match status" value="1"/>
</dbReference>
<dbReference type="Proteomes" id="UP000534207">
    <property type="component" value="Unassembled WGS sequence"/>
</dbReference>
<evidence type="ECO:0000256" key="3">
    <source>
        <dbReference type="PROSITE-ProRule" id="PRU00464"/>
    </source>
</evidence>
<feature type="active site" description="Tele-AMP-histidine intermediate" evidence="1">
    <location>
        <position position="99"/>
    </location>
</feature>
<dbReference type="GO" id="GO:0006790">
    <property type="term" value="P:sulfur compound metabolic process"/>
    <property type="evidence" value="ECO:0007669"/>
    <property type="project" value="TreeGrafter"/>
</dbReference>
<evidence type="ECO:0000313" key="5">
    <source>
        <dbReference type="EMBL" id="NWK06260.1"/>
    </source>
</evidence>
<dbReference type="InterPro" id="IPR011146">
    <property type="entry name" value="HIT-like"/>
</dbReference>
<dbReference type="GO" id="GO:0009150">
    <property type="term" value="P:purine ribonucleotide metabolic process"/>
    <property type="evidence" value="ECO:0007669"/>
    <property type="project" value="TreeGrafter"/>
</dbReference>
<comment type="caution">
    <text evidence="5">The sequence shown here is derived from an EMBL/GenBank/DDBJ whole genome shotgun (WGS) entry which is preliminary data.</text>
</comment>
<evidence type="ECO:0000259" key="4">
    <source>
        <dbReference type="PROSITE" id="PS51084"/>
    </source>
</evidence>
<protein>
    <submittedName>
        <fullName evidence="5">HIT domain-containing protein</fullName>
    </submittedName>
</protein>
<dbReference type="AlphaFoldDB" id="A0A7K4NVA1"/>
<feature type="short sequence motif" description="Histidine triad motif" evidence="2 3">
    <location>
        <begin position="97"/>
        <end position="101"/>
    </location>
</feature>
<gene>
    <name evidence="5" type="ORF">HX827_02830</name>
</gene>
<feature type="domain" description="HIT" evidence="4">
    <location>
        <begin position="5"/>
        <end position="113"/>
    </location>
</feature>
<reference evidence="5 6" key="1">
    <citation type="journal article" date="2019" name="Environ. Microbiol.">
        <title>Genomics insights into ecotype formation of ammonia-oxidizing archaea in the deep ocean.</title>
        <authorList>
            <person name="Wang Y."/>
            <person name="Huang J.M."/>
            <person name="Cui G.J."/>
            <person name="Nunoura T."/>
            <person name="Takaki Y."/>
            <person name="Li W.L."/>
            <person name="Li J."/>
            <person name="Gao Z.M."/>
            <person name="Takai K."/>
            <person name="Zhang A.Q."/>
            <person name="Stepanauskas R."/>
        </authorList>
    </citation>
    <scope>NUCLEOTIDE SEQUENCE [LARGE SCALE GENOMIC DNA]</scope>
    <source>
        <strain evidence="5 6">G13</strain>
    </source>
</reference>
<evidence type="ECO:0000313" key="6">
    <source>
        <dbReference type="Proteomes" id="UP000534207"/>
    </source>
</evidence>
<proteinExistence type="predicted"/>
<sequence>MSKCIFCDMLDGNLSCHMIYQDDDCIAILDKYPIDNGHSLIITKKPYEKITDMDVDEVAKLFSKIPKIANAIIKATNADAFSIAQNNGKAAKQIIPHVHIHIIPRYNMTGTLWTKRKIMKDNELDIMAQKIKNCLE</sequence>
<dbReference type="InterPro" id="IPR036265">
    <property type="entry name" value="HIT-like_sf"/>
</dbReference>
<name>A0A7K4NVA1_9ARCH</name>
<dbReference type="EMBL" id="JACASW010000004">
    <property type="protein sequence ID" value="NWK06260.1"/>
    <property type="molecule type" value="Genomic_DNA"/>
</dbReference>
<dbReference type="PANTHER" id="PTHR47670:SF1">
    <property type="entry name" value="ADENYLYLSULFATASE HINT3"/>
    <property type="match status" value="1"/>
</dbReference>
<evidence type="ECO:0000256" key="1">
    <source>
        <dbReference type="PIRSR" id="PIRSR601310-1"/>
    </source>
</evidence>
<accession>A0A7K4NVA1</accession>
<organism evidence="5 6">
    <name type="scientific">Marine Group I thaumarchaeote</name>
    <dbReference type="NCBI Taxonomy" id="2511932"/>
    <lineage>
        <taxon>Archaea</taxon>
        <taxon>Nitrososphaerota</taxon>
        <taxon>Marine Group I</taxon>
    </lineage>
</organism>
<dbReference type="InterPro" id="IPR019808">
    <property type="entry name" value="Histidine_triad_CS"/>
</dbReference>
<dbReference type="PRINTS" id="PR00332">
    <property type="entry name" value="HISTRIAD"/>
</dbReference>
<dbReference type="Gene3D" id="3.30.428.10">
    <property type="entry name" value="HIT-like"/>
    <property type="match status" value="1"/>
</dbReference>